<organism evidence="7 8">
    <name type="scientific">Macrococcus epidermidis</name>
    <dbReference type="NCBI Taxonomy" id="1902580"/>
    <lineage>
        <taxon>Bacteria</taxon>
        <taxon>Bacillati</taxon>
        <taxon>Bacillota</taxon>
        <taxon>Bacilli</taxon>
        <taxon>Bacillales</taxon>
        <taxon>Staphylococcaceae</taxon>
        <taxon>Macrococcus</taxon>
    </lineage>
</organism>
<comment type="similarity">
    <text evidence="2">Belongs to the CPA3 antiporters (TC 2.A.63) subunit G family.</text>
</comment>
<evidence type="ECO:0000313" key="7">
    <source>
        <dbReference type="EMBL" id="RAK44737.1"/>
    </source>
</evidence>
<evidence type="ECO:0000256" key="3">
    <source>
        <dbReference type="ARBA" id="ARBA00022449"/>
    </source>
</evidence>
<keyword evidence="3" id="KW-0813">Transport</keyword>
<evidence type="ECO:0000256" key="5">
    <source>
        <dbReference type="ARBA" id="ARBA00022989"/>
    </source>
</evidence>
<comment type="caution">
    <text evidence="7">The sequence shown here is derived from an EMBL/GenBank/DDBJ whole genome shotgun (WGS) entry which is preliminary data.</text>
</comment>
<keyword evidence="6" id="KW-0472">Membrane</keyword>
<dbReference type="Proteomes" id="UP000249808">
    <property type="component" value="Unassembled WGS sequence"/>
</dbReference>
<accession>A0A327ZRF5</accession>
<feature type="transmembrane region" description="Helical" evidence="6">
    <location>
        <begin position="6"/>
        <end position="32"/>
    </location>
</feature>
<keyword evidence="8" id="KW-1185">Reference proteome</keyword>
<dbReference type="InterPro" id="IPR005133">
    <property type="entry name" value="PhaG_MnhG_YufB"/>
</dbReference>
<feature type="transmembrane region" description="Helical" evidence="6">
    <location>
        <begin position="69"/>
        <end position="91"/>
    </location>
</feature>
<dbReference type="PANTHER" id="PTHR34703">
    <property type="entry name" value="ANTIPORTER SUBUNIT MNHG2-RELATED"/>
    <property type="match status" value="1"/>
</dbReference>
<dbReference type="NCBIfam" id="TIGR01300">
    <property type="entry name" value="CPA3_mnhG_phaG"/>
    <property type="match status" value="1"/>
</dbReference>
<dbReference type="PANTHER" id="PTHR34703:SF1">
    <property type="entry name" value="ANTIPORTER SUBUNIT MNHG2-RELATED"/>
    <property type="match status" value="1"/>
</dbReference>
<dbReference type="GO" id="GO:0005886">
    <property type="term" value="C:plasma membrane"/>
    <property type="evidence" value="ECO:0007669"/>
    <property type="project" value="UniProtKB-SubCell"/>
</dbReference>
<evidence type="ECO:0000313" key="8">
    <source>
        <dbReference type="Proteomes" id="UP000249808"/>
    </source>
</evidence>
<evidence type="ECO:0000256" key="1">
    <source>
        <dbReference type="ARBA" id="ARBA00004141"/>
    </source>
</evidence>
<dbReference type="EMBL" id="PZJH01000003">
    <property type="protein sequence ID" value="RAK44737.1"/>
    <property type="molecule type" value="Genomic_DNA"/>
</dbReference>
<name>A0A327ZRF5_9STAP</name>
<keyword evidence="5 6" id="KW-1133">Transmembrane helix</keyword>
<dbReference type="NCBIfam" id="NF009314">
    <property type="entry name" value="PRK12674.1-2"/>
    <property type="match status" value="1"/>
</dbReference>
<keyword evidence="3" id="KW-0050">Antiport</keyword>
<sequence length="131" mass="14307">MNVNDSINLILSIVIFVGSIMALISAIGILIFKDVYTRSHAATKSSTLAVLLTLIGVFVYFIVNDGYVSFRLLLGIFFLYLTSPVAGHLITRAAYNSGVEMKVEGSKGKHLNDLLPTQKKTSKDNALLKDK</sequence>
<comment type="subcellular location">
    <subcellularLocation>
        <location evidence="1">Membrane</location>
        <topology evidence="1">Multi-pass membrane protein</topology>
    </subcellularLocation>
</comment>
<feature type="transmembrane region" description="Helical" evidence="6">
    <location>
        <begin position="44"/>
        <end position="63"/>
    </location>
</feature>
<gene>
    <name evidence="7" type="ORF">BHU61_08475</name>
</gene>
<evidence type="ECO:0000256" key="2">
    <source>
        <dbReference type="ARBA" id="ARBA00008404"/>
    </source>
</evidence>
<evidence type="ECO:0000256" key="6">
    <source>
        <dbReference type="SAM" id="Phobius"/>
    </source>
</evidence>
<protein>
    <submittedName>
        <fullName evidence="7">Na+/H+ antiporter subunit G</fullName>
    </submittedName>
</protein>
<keyword evidence="4 6" id="KW-0812">Transmembrane</keyword>
<evidence type="ECO:0000256" key="4">
    <source>
        <dbReference type="ARBA" id="ARBA00022692"/>
    </source>
</evidence>
<reference evidence="7 8" key="1">
    <citation type="journal article" date="2018" name="Front. Microbiol.">
        <title>Description and Comparative Genomics of Macrococcus caseolyticus subsp. hominis subsp. nov., Macrococcus goetzii sp. nov., Macrococcus epidermidis sp. nov., and Macrococcus bohemicus sp. nov., Novel Macrococci From Human Clinical Material With Virulence Potential and Suspected Uptake of Foreign DNA by Natural Transformation.</title>
        <authorList>
            <person name="Maslanova I."/>
            <person name="Wertheimer Z."/>
            <person name="Sedlacek I."/>
            <person name="Svec P."/>
            <person name="Indrakova A."/>
            <person name="Kovarovic V."/>
            <person name="Schumann P."/>
            <person name="Sproer C."/>
            <person name="Kralova S."/>
            <person name="Sedo O."/>
            <person name="Kristofova L."/>
            <person name="Vrbovska V."/>
            <person name="Fuzik T."/>
            <person name="Petras P."/>
            <person name="Zdrahal Z."/>
            <person name="Ruzickova V."/>
            <person name="Doskar J."/>
            <person name="Pantucek R."/>
        </authorList>
    </citation>
    <scope>NUCLEOTIDE SEQUENCE [LARGE SCALE GENOMIC DNA]</scope>
    <source>
        <strain evidence="7 8">01/688</strain>
    </source>
</reference>
<dbReference type="NCBIfam" id="NF009236">
    <property type="entry name" value="PRK12586.1"/>
    <property type="match status" value="1"/>
</dbReference>
<dbReference type="GO" id="GO:0015385">
    <property type="term" value="F:sodium:proton antiporter activity"/>
    <property type="evidence" value="ECO:0007669"/>
    <property type="project" value="TreeGrafter"/>
</dbReference>
<dbReference type="Pfam" id="PF03334">
    <property type="entry name" value="PhaG_MnhG_YufB"/>
    <property type="match status" value="1"/>
</dbReference>
<dbReference type="AlphaFoldDB" id="A0A327ZRF5"/>
<proteinExistence type="inferred from homology"/>